<keyword evidence="2" id="KW-1185">Reference proteome</keyword>
<evidence type="ECO:0000313" key="1">
    <source>
        <dbReference type="EMBL" id="KAJ9108276.1"/>
    </source>
</evidence>
<accession>A0ACC2WA47</accession>
<sequence length="500" mass="52782">MRSMQSARSRRDGDVEDIEEEGETTENDFREELDRDVSQGAEHDVDSQSSAQSPSASGARTSPSNRRDRSASIISSTSIQERGWGEAPTYEDAVRHTPQLGSSLRMSEDMHRGSQDTSMAADISRVQTSDSAQIPLTASARDSTTTGTAGGFRSFVSRLTGRVPVSSGTAGRYTGVHPSPGDAENGQGVGWGEAEGPSEAYAMTGRPRGFSSASGQSQLTVDTAAPRPSISSGMQRFRSNTGASTNNSLVSLLLHPTMSNQSDANAASSARFHFRSRSASNALSLPPDPSSPSASVVNLGISPPLPGSVIRSAYIPPRAGFSTEQLKFLSSTESLGKYGASFGPNEAAMGFGPSSEAYSTRSRSGSASSTGPMDRSYNLHTRGQSIGSATYMGDMSTDGLPTFDELLREEAAADEIRRGSGIQAGNTVHPEEEAVVQETPTVVEIPAQSSPSPVVAQTELRPPTQLPTLSISRISPSFDLEVVPPTPMIEESRRSLIIEP</sequence>
<evidence type="ECO:0000313" key="2">
    <source>
        <dbReference type="Proteomes" id="UP001241377"/>
    </source>
</evidence>
<gene>
    <name evidence="1" type="ORF">QFC19_002524</name>
</gene>
<name>A0ACC2WA47_9TREE</name>
<reference evidence="1" key="1">
    <citation type="submission" date="2023-04" db="EMBL/GenBank/DDBJ databases">
        <title>Draft Genome sequencing of Naganishia species isolated from polar environments using Oxford Nanopore Technology.</title>
        <authorList>
            <person name="Leo P."/>
            <person name="Venkateswaran K."/>
        </authorList>
    </citation>
    <scope>NUCLEOTIDE SEQUENCE</scope>
    <source>
        <strain evidence="1">MNA-CCFEE 5261</strain>
    </source>
</reference>
<dbReference type="Proteomes" id="UP001241377">
    <property type="component" value="Unassembled WGS sequence"/>
</dbReference>
<dbReference type="EMBL" id="JASBWR010000021">
    <property type="protein sequence ID" value="KAJ9108276.1"/>
    <property type="molecule type" value="Genomic_DNA"/>
</dbReference>
<comment type="caution">
    <text evidence="1">The sequence shown here is derived from an EMBL/GenBank/DDBJ whole genome shotgun (WGS) entry which is preliminary data.</text>
</comment>
<organism evidence="1 2">
    <name type="scientific">Naganishia cerealis</name>
    <dbReference type="NCBI Taxonomy" id="610337"/>
    <lineage>
        <taxon>Eukaryota</taxon>
        <taxon>Fungi</taxon>
        <taxon>Dikarya</taxon>
        <taxon>Basidiomycota</taxon>
        <taxon>Agaricomycotina</taxon>
        <taxon>Tremellomycetes</taxon>
        <taxon>Filobasidiales</taxon>
        <taxon>Filobasidiaceae</taxon>
        <taxon>Naganishia</taxon>
    </lineage>
</organism>
<proteinExistence type="predicted"/>
<protein>
    <submittedName>
        <fullName evidence="1">Uncharacterized protein</fullName>
    </submittedName>
</protein>